<feature type="non-terminal residue" evidence="1">
    <location>
        <position position="74"/>
    </location>
</feature>
<evidence type="ECO:0000313" key="1">
    <source>
        <dbReference type="EMBL" id="GAI84525.1"/>
    </source>
</evidence>
<name>X1TAG4_9ZZZZ</name>
<reference evidence="1" key="1">
    <citation type="journal article" date="2014" name="Front. Microbiol.">
        <title>High frequency of phylogenetically diverse reductive dehalogenase-homologous genes in deep subseafloor sedimentary metagenomes.</title>
        <authorList>
            <person name="Kawai M."/>
            <person name="Futagami T."/>
            <person name="Toyoda A."/>
            <person name="Takaki Y."/>
            <person name="Nishi S."/>
            <person name="Hori S."/>
            <person name="Arai W."/>
            <person name="Tsubouchi T."/>
            <person name="Morono Y."/>
            <person name="Uchiyama I."/>
            <person name="Ito T."/>
            <person name="Fujiyama A."/>
            <person name="Inagaki F."/>
            <person name="Takami H."/>
        </authorList>
    </citation>
    <scope>NUCLEOTIDE SEQUENCE</scope>
    <source>
        <strain evidence="1">Expedition CK06-06</strain>
    </source>
</reference>
<sequence>MISTSYGENIFITSRRSKIRTAVFLANQNIENLDYLIATENHYPVEKKFFKLPDKLHVKRIKFGKMMINVSDNI</sequence>
<dbReference type="EMBL" id="BARW01012481">
    <property type="protein sequence ID" value="GAI84525.1"/>
    <property type="molecule type" value="Genomic_DNA"/>
</dbReference>
<organism evidence="1">
    <name type="scientific">marine sediment metagenome</name>
    <dbReference type="NCBI Taxonomy" id="412755"/>
    <lineage>
        <taxon>unclassified sequences</taxon>
        <taxon>metagenomes</taxon>
        <taxon>ecological metagenomes</taxon>
    </lineage>
</organism>
<comment type="caution">
    <text evidence="1">The sequence shown here is derived from an EMBL/GenBank/DDBJ whole genome shotgun (WGS) entry which is preliminary data.</text>
</comment>
<dbReference type="AlphaFoldDB" id="X1TAG4"/>
<protein>
    <submittedName>
        <fullName evidence="1">Uncharacterized protein</fullName>
    </submittedName>
</protein>
<accession>X1TAG4</accession>
<proteinExistence type="predicted"/>
<gene>
    <name evidence="1" type="ORF">S12H4_23479</name>
</gene>